<dbReference type="Proteomes" id="UP001152622">
    <property type="component" value="Chromosome 15"/>
</dbReference>
<organism evidence="2 3">
    <name type="scientific">Synaphobranchus kaupii</name>
    <name type="common">Kaup's arrowtooth eel</name>
    <dbReference type="NCBI Taxonomy" id="118154"/>
    <lineage>
        <taxon>Eukaryota</taxon>
        <taxon>Metazoa</taxon>
        <taxon>Chordata</taxon>
        <taxon>Craniata</taxon>
        <taxon>Vertebrata</taxon>
        <taxon>Euteleostomi</taxon>
        <taxon>Actinopterygii</taxon>
        <taxon>Neopterygii</taxon>
        <taxon>Teleostei</taxon>
        <taxon>Anguilliformes</taxon>
        <taxon>Synaphobranchidae</taxon>
        <taxon>Synaphobranchus</taxon>
    </lineage>
</organism>
<keyword evidence="3" id="KW-1185">Reference proteome</keyword>
<reference evidence="2" key="1">
    <citation type="journal article" date="2023" name="Science">
        <title>Genome structures resolve the early diversification of teleost fishes.</title>
        <authorList>
            <person name="Parey E."/>
            <person name="Louis A."/>
            <person name="Montfort J."/>
            <person name="Bouchez O."/>
            <person name="Roques C."/>
            <person name="Iampietro C."/>
            <person name="Lluch J."/>
            <person name="Castinel A."/>
            <person name="Donnadieu C."/>
            <person name="Desvignes T."/>
            <person name="Floi Bucao C."/>
            <person name="Jouanno E."/>
            <person name="Wen M."/>
            <person name="Mejri S."/>
            <person name="Dirks R."/>
            <person name="Jansen H."/>
            <person name="Henkel C."/>
            <person name="Chen W.J."/>
            <person name="Zahm M."/>
            <person name="Cabau C."/>
            <person name="Klopp C."/>
            <person name="Thompson A.W."/>
            <person name="Robinson-Rechavi M."/>
            <person name="Braasch I."/>
            <person name="Lecointre G."/>
            <person name="Bobe J."/>
            <person name="Postlethwait J.H."/>
            <person name="Berthelot C."/>
            <person name="Roest Crollius H."/>
            <person name="Guiguen Y."/>
        </authorList>
    </citation>
    <scope>NUCLEOTIDE SEQUENCE</scope>
    <source>
        <strain evidence="2">WJC10195</strain>
    </source>
</reference>
<evidence type="ECO:0000256" key="1">
    <source>
        <dbReference type="SAM" id="MobiDB-lite"/>
    </source>
</evidence>
<name>A0A9Q1ELI8_SYNKA</name>
<evidence type="ECO:0000313" key="3">
    <source>
        <dbReference type="Proteomes" id="UP001152622"/>
    </source>
</evidence>
<protein>
    <submittedName>
        <fullName evidence="2">Uncharacterized protein</fullName>
    </submittedName>
</protein>
<accession>A0A9Q1ELI8</accession>
<gene>
    <name evidence="2" type="ORF">SKAU_G00332920</name>
</gene>
<evidence type="ECO:0000313" key="2">
    <source>
        <dbReference type="EMBL" id="KAJ8341001.1"/>
    </source>
</evidence>
<dbReference type="AlphaFoldDB" id="A0A9Q1ELI8"/>
<sequence length="81" mass="9076">MPDKRRDETEEEAALQCDRGIRNPASCLSDFPSEASNSRSVRKSRRLNRVPEVRSCHGDRAVIDRSRPVLAEKFPAPGQAV</sequence>
<proteinExistence type="predicted"/>
<dbReference type="EMBL" id="JAINUF010000015">
    <property type="protein sequence ID" value="KAJ8341001.1"/>
    <property type="molecule type" value="Genomic_DNA"/>
</dbReference>
<comment type="caution">
    <text evidence="2">The sequence shown here is derived from an EMBL/GenBank/DDBJ whole genome shotgun (WGS) entry which is preliminary data.</text>
</comment>
<feature type="region of interest" description="Disordered" evidence="1">
    <location>
        <begin position="26"/>
        <end position="46"/>
    </location>
</feature>